<dbReference type="AlphaFoldDB" id="A0A7D9DUJ7"/>
<dbReference type="Proteomes" id="UP001152795">
    <property type="component" value="Unassembled WGS sequence"/>
</dbReference>
<evidence type="ECO:0000313" key="1">
    <source>
        <dbReference type="EMBL" id="CAB3991789.1"/>
    </source>
</evidence>
<name>A0A7D9DUJ7_PARCT</name>
<keyword evidence="2" id="KW-1185">Reference proteome</keyword>
<accession>A0A7D9DUJ7</accession>
<reference evidence="1" key="1">
    <citation type="submission" date="2020-04" db="EMBL/GenBank/DDBJ databases">
        <authorList>
            <person name="Alioto T."/>
            <person name="Alioto T."/>
            <person name="Gomez Garrido J."/>
        </authorList>
    </citation>
    <scope>NUCLEOTIDE SEQUENCE</scope>
    <source>
        <strain evidence="1">A484AB</strain>
    </source>
</reference>
<dbReference type="EMBL" id="CACRXK020001917">
    <property type="protein sequence ID" value="CAB3991789.1"/>
    <property type="molecule type" value="Genomic_DNA"/>
</dbReference>
<organism evidence="1 2">
    <name type="scientific">Paramuricea clavata</name>
    <name type="common">Red gorgonian</name>
    <name type="synonym">Violescent sea-whip</name>
    <dbReference type="NCBI Taxonomy" id="317549"/>
    <lineage>
        <taxon>Eukaryota</taxon>
        <taxon>Metazoa</taxon>
        <taxon>Cnidaria</taxon>
        <taxon>Anthozoa</taxon>
        <taxon>Octocorallia</taxon>
        <taxon>Malacalcyonacea</taxon>
        <taxon>Plexauridae</taxon>
        <taxon>Paramuricea</taxon>
    </lineage>
</organism>
<protein>
    <submittedName>
        <fullName evidence="1">Uncharacterized protein</fullName>
    </submittedName>
</protein>
<proteinExistence type="predicted"/>
<sequence length="207" mass="23853">MIFEHESYHWMVRFPENFPNQPAKLHRELKRDYFPSSSSNSLYNLEKPLTNHVNILQSIKKNCQFSCKICKNISKEKLTKPAAAVPPVTTTFADVVKGLTNEIKMADMAIPLSFSDRTQNDGSHKIKFEHYYKTWSIKIPAEFPEKPAEVYIERLYGAPEKKTINDSSKSKHEQKSLVSSDLIMLAIRSNCYCSPCQNDSSFKQLRN</sequence>
<evidence type="ECO:0000313" key="2">
    <source>
        <dbReference type="Proteomes" id="UP001152795"/>
    </source>
</evidence>
<comment type="caution">
    <text evidence="1">The sequence shown here is derived from an EMBL/GenBank/DDBJ whole genome shotgun (WGS) entry which is preliminary data.</text>
</comment>
<gene>
    <name evidence="1" type="ORF">PACLA_8A031252</name>
</gene>